<name>A0A834TYG6_9FABA</name>
<dbReference type="OrthoDB" id="1919336at2759"/>
<dbReference type="Proteomes" id="UP000634136">
    <property type="component" value="Unassembled WGS sequence"/>
</dbReference>
<sequence length="187" mass="21417">MASRPRTRKRVCAVRRASDGSAFEKCERCGISVAVALADMHQCEPDKGVKRFRGINVNHHVPNHSFGDQPISPFRLFMEDFVKDCETADMIEIDRSGFEVWKNMSKEQRQPYVSQAEKVNSAYEEALNKEVNDMIQVDDEADSAMVGKFDKFHQSYEESSEYSEYYTEFSGQDDCERGATLHYEAEG</sequence>
<keyword evidence="1" id="KW-0238">DNA-binding</keyword>
<keyword evidence="4" id="KW-1185">Reference proteome</keyword>
<accession>A0A834TYG6</accession>
<dbReference type="PROSITE" id="PS50118">
    <property type="entry name" value="HMG_BOX_2"/>
    <property type="match status" value="1"/>
</dbReference>
<feature type="domain" description="HMG box" evidence="2">
    <location>
        <begin position="67"/>
        <end position="131"/>
    </location>
</feature>
<feature type="DNA-binding region" description="HMG box" evidence="1">
    <location>
        <begin position="67"/>
        <end position="131"/>
    </location>
</feature>
<evidence type="ECO:0000259" key="2">
    <source>
        <dbReference type="PROSITE" id="PS50118"/>
    </source>
</evidence>
<reference evidence="3" key="1">
    <citation type="submission" date="2020-09" db="EMBL/GenBank/DDBJ databases">
        <title>Genome-Enabled Discovery of Anthraquinone Biosynthesis in Senna tora.</title>
        <authorList>
            <person name="Kang S.-H."/>
            <person name="Pandey R.P."/>
            <person name="Lee C.-M."/>
            <person name="Sim J.-S."/>
            <person name="Jeong J.-T."/>
            <person name="Choi B.-S."/>
            <person name="Jung M."/>
            <person name="Ginzburg D."/>
            <person name="Zhao K."/>
            <person name="Won S.Y."/>
            <person name="Oh T.-J."/>
            <person name="Yu Y."/>
            <person name="Kim N.-H."/>
            <person name="Lee O.R."/>
            <person name="Lee T.-H."/>
            <person name="Bashyal P."/>
            <person name="Kim T.-S."/>
            <person name="Lee W.-H."/>
            <person name="Kawkins C."/>
            <person name="Kim C.-K."/>
            <person name="Kim J.S."/>
            <person name="Ahn B.O."/>
            <person name="Rhee S.Y."/>
            <person name="Sohng J.K."/>
        </authorList>
    </citation>
    <scope>NUCLEOTIDE SEQUENCE</scope>
    <source>
        <tissue evidence="3">Leaf</tissue>
    </source>
</reference>
<organism evidence="3 4">
    <name type="scientific">Senna tora</name>
    <dbReference type="NCBI Taxonomy" id="362788"/>
    <lineage>
        <taxon>Eukaryota</taxon>
        <taxon>Viridiplantae</taxon>
        <taxon>Streptophyta</taxon>
        <taxon>Embryophyta</taxon>
        <taxon>Tracheophyta</taxon>
        <taxon>Spermatophyta</taxon>
        <taxon>Magnoliopsida</taxon>
        <taxon>eudicotyledons</taxon>
        <taxon>Gunneridae</taxon>
        <taxon>Pentapetalae</taxon>
        <taxon>rosids</taxon>
        <taxon>fabids</taxon>
        <taxon>Fabales</taxon>
        <taxon>Fabaceae</taxon>
        <taxon>Caesalpinioideae</taxon>
        <taxon>Cassia clade</taxon>
        <taxon>Senna</taxon>
    </lineage>
</organism>
<dbReference type="GO" id="GO:0005634">
    <property type="term" value="C:nucleus"/>
    <property type="evidence" value="ECO:0007669"/>
    <property type="project" value="UniProtKB-UniRule"/>
</dbReference>
<dbReference type="Gene3D" id="1.10.30.10">
    <property type="entry name" value="High mobility group box domain"/>
    <property type="match status" value="1"/>
</dbReference>
<evidence type="ECO:0000313" key="3">
    <source>
        <dbReference type="EMBL" id="KAF7830888.1"/>
    </source>
</evidence>
<gene>
    <name evidence="3" type="ORF">G2W53_013221</name>
</gene>
<protein>
    <submittedName>
        <fullName evidence="3">High mobility group B protein 7</fullName>
    </submittedName>
</protein>
<dbReference type="InterPro" id="IPR036910">
    <property type="entry name" value="HMG_box_dom_sf"/>
</dbReference>
<dbReference type="InterPro" id="IPR009071">
    <property type="entry name" value="HMG_box_dom"/>
</dbReference>
<proteinExistence type="predicted"/>
<comment type="caution">
    <text evidence="3">The sequence shown here is derived from an EMBL/GenBank/DDBJ whole genome shotgun (WGS) entry which is preliminary data.</text>
</comment>
<evidence type="ECO:0000256" key="1">
    <source>
        <dbReference type="PROSITE-ProRule" id="PRU00267"/>
    </source>
</evidence>
<dbReference type="PANTHER" id="PTHR47658">
    <property type="entry name" value="HIGH MOBILITY GROUP B PROTEIN 12-RELATED"/>
    <property type="match status" value="1"/>
</dbReference>
<dbReference type="GO" id="GO:0003677">
    <property type="term" value="F:DNA binding"/>
    <property type="evidence" value="ECO:0007669"/>
    <property type="project" value="UniProtKB-UniRule"/>
</dbReference>
<dbReference type="SUPFAM" id="SSF47095">
    <property type="entry name" value="HMG-box"/>
    <property type="match status" value="1"/>
</dbReference>
<evidence type="ECO:0000313" key="4">
    <source>
        <dbReference type="Proteomes" id="UP000634136"/>
    </source>
</evidence>
<dbReference type="GO" id="GO:0010197">
    <property type="term" value="P:polar nucleus fusion"/>
    <property type="evidence" value="ECO:0007669"/>
    <property type="project" value="TreeGrafter"/>
</dbReference>
<keyword evidence="1" id="KW-0539">Nucleus</keyword>
<dbReference type="PANTHER" id="PTHR47658:SF2">
    <property type="entry name" value="HMG-BOX (HIGH MOBILITY GROUP) DNA-BINDING FAMILY PROTEIN"/>
    <property type="match status" value="1"/>
</dbReference>
<dbReference type="EMBL" id="JAAIUW010000005">
    <property type="protein sequence ID" value="KAF7830888.1"/>
    <property type="molecule type" value="Genomic_DNA"/>
</dbReference>
<dbReference type="AlphaFoldDB" id="A0A834TYG6"/>